<dbReference type="EMBL" id="CT868668">
    <property type="protein sequence ID" value="CAK92525.1"/>
    <property type="molecule type" value="Genomic_DNA"/>
</dbReference>
<dbReference type="KEGG" id="ptm:GSPATT00025259001"/>
<dbReference type="GeneID" id="5045707"/>
<proteinExistence type="predicted"/>
<dbReference type="InParanoid" id="A0EB58"/>
<dbReference type="AlphaFoldDB" id="A0EB58"/>
<organism evidence="1 2">
    <name type="scientific">Paramecium tetraurelia</name>
    <dbReference type="NCBI Taxonomy" id="5888"/>
    <lineage>
        <taxon>Eukaryota</taxon>
        <taxon>Sar</taxon>
        <taxon>Alveolata</taxon>
        <taxon>Ciliophora</taxon>
        <taxon>Intramacronucleata</taxon>
        <taxon>Oligohymenophorea</taxon>
        <taxon>Peniculida</taxon>
        <taxon>Parameciidae</taxon>
        <taxon>Paramecium</taxon>
    </lineage>
</organism>
<evidence type="ECO:0000313" key="1">
    <source>
        <dbReference type="EMBL" id="CAK92525.1"/>
    </source>
</evidence>
<dbReference type="Proteomes" id="UP000000600">
    <property type="component" value="Unassembled WGS sequence"/>
</dbReference>
<sequence length="356" mass="41360">MNSKKNDVFSLTRPQLCQYHNKKLQLVCSDPGCEDHGLICIDCLVQNHQDCKGYIKKYDEFLQSLYKEIERVQCIKEKRFQDAQSILLSLGKLQQKFNDIILTLQLNIETFLQEFNQEDDNQIMIKKLFQPNFEGENESIKNIIQNLGKLSFKEQEFPWVSQGIQIVEDLSKILQGMKNLEFVEQKQPIVSSKYQKVKGIDDLKGITNNIPKLRIVLQENNWAGIRNTFPKFVALNNLQITAVKSPLKAQVLEEIISAMQYLPRLEKVKINLIGSNANDSTLRLILKIITSKSLSEFGISFGYSQILSDEFIRQINQFKEQLKGIQKIYISNQLHEFTEKQQKLLKSYISQIEFIM</sequence>
<keyword evidence="2" id="KW-1185">Reference proteome</keyword>
<reference evidence="1 2" key="1">
    <citation type="journal article" date="2006" name="Nature">
        <title>Global trends of whole-genome duplications revealed by the ciliate Paramecium tetraurelia.</title>
        <authorList>
            <consortium name="Genoscope"/>
            <person name="Aury J.-M."/>
            <person name="Jaillon O."/>
            <person name="Duret L."/>
            <person name="Noel B."/>
            <person name="Jubin C."/>
            <person name="Porcel B.M."/>
            <person name="Segurens B."/>
            <person name="Daubin V."/>
            <person name="Anthouard V."/>
            <person name="Aiach N."/>
            <person name="Arnaiz O."/>
            <person name="Billaut A."/>
            <person name="Beisson J."/>
            <person name="Blanc I."/>
            <person name="Bouhouche K."/>
            <person name="Camara F."/>
            <person name="Duharcourt S."/>
            <person name="Guigo R."/>
            <person name="Gogendeau D."/>
            <person name="Katinka M."/>
            <person name="Keller A.-M."/>
            <person name="Kissmehl R."/>
            <person name="Klotz C."/>
            <person name="Koll F."/>
            <person name="Le Moue A."/>
            <person name="Lepere C."/>
            <person name="Malinsky S."/>
            <person name="Nowacki M."/>
            <person name="Nowak J.K."/>
            <person name="Plattner H."/>
            <person name="Poulain J."/>
            <person name="Ruiz F."/>
            <person name="Serrano V."/>
            <person name="Zagulski M."/>
            <person name="Dessen P."/>
            <person name="Betermier M."/>
            <person name="Weissenbach J."/>
            <person name="Scarpelli C."/>
            <person name="Schachter V."/>
            <person name="Sperling L."/>
            <person name="Meyer E."/>
            <person name="Cohen J."/>
            <person name="Wincker P."/>
        </authorList>
    </citation>
    <scope>NUCLEOTIDE SEQUENCE [LARGE SCALE GENOMIC DNA]</scope>
    <source>
        <strain evidence="1 2">Stock d4-2</strain>
    </source>
</reference>
<protein>
    <recommendedName>
        <fullName evidence="3">B box-type domain-containing protein</fullName>
    </recommendedName>
</protein>
<accession>A0EB58</accession>
<name>A0EB58_PARTE</name>
<dbReference type="RefSeq" id="XP_001459922.1">
    <property type="nucleotide sequence ID" value="XM_001459885.2"/>
</dbReference>
<dbReference type="HOGENOM" id="CLU_779557_0_0_1"/>
<dbReference type="OrthoDB" id="296780at2759"/>
<dbReference type="OMA" id="HQDCKAY"/>
<evidence type="ECO:0000313" key="2">
    <source>
        <dbReference type="Proteomes" id="UP000000600"/>
    </source>
</evidence>
<gene>
    <name evidence="1" type="ORF">GSPATT00025259001</name>
</gene>
<evidence type="ECO:0008006" key="3">
    <source>
        <dbReference type="Google" id="ProtNLM"/>
    </source>
</evidence>